<dbReference type="PANTHER" id="PTHR22691:SF8">
    <property type="entry name" value="PROTEIN SPT2 HOMOLOG"/>
    <property type="match status" value="1"/>
</dbReference>
<feature type="compositionally biased region" description="Basic residues" evidence="3">
    <location>
        <begin position="230"/>
        <end position="246"/>
    </location>
</feature>
<name>A0A8K0DX33_9ROSA</name>
<organism evidence="4 5">
    <name type="scientific">Rhamnella rubrinervis</name>
    <dbReference type="NCBI Taxonomy" id="2594499"/>
    <lineage>
        <taxon>Eukaryota</taxon>
        <taxon>Viridiplantae</taxon>
        <taxon>Streptophyta</taxon>
        <taxon>Embryophyta</taxon>
        <taxon>Tracheophyta</taxon>
        <taxon>Spermatophyta</taxon>
        <taxon>Magnoliopsida</taxon>
        <taxon>eudicotyledons</taxon>
        <taxon>Gunneridae</taxon>
        <taxon>Pentapetalae</taxon>
        <taxon>rosids</taxon>
        <taxon>fabids</taxon>
        <taxon>Rosales</taxon>
        <taxon>Rhamnaceae</taxon>
        <taxon>rhamnoid group</taxon>
        <taxon>Rhamneae</taxon>
        <taxon>Rhamnella</taxon>
    </lineage>
</organism>
<comment type="similarity">
    <text evidence="1">Belongs to the SPT2 family.</text>
</comment>
<feature type="compositionally biased region" description="Basic and acidic residues" evidence="3">
    <location>
        <begin position="87"/>
        <end position="102"/>
    </location>
</feature>
<dbReference type="InterPro" id="IPR013256">
    <property type="entry name" value="Chromatin_SPT2"/>
</dbReference>
<dbReference type="SMART" id="SM00784">
    <property type="entry name" value="SPT2"/>
    <property type="match status" value="1"/>
</dbReference>
<dbReference type="EMBL" id="VOIH02000010">
    <property type="protein sequence ID" value="KAF3435839.1"/>
    <property type="molecule type" value="Genomic_DNA"/>
</dbReference>
<dbReference type="GO" id="GO:0005730">
    <property type="term" value="C:nucleolus"/>
    <property type="evidence" value="ECO:0007669"/>
    <property type="project" value="TreeGrafter"/>
</dbReference>
<feature type="compositionally biased region" description="Basic and acidic residues" evidence="3">
    <location>
        <begin position="202"/>
        <end position="229"/>
    </location>
</feature>
<dbReference type="Proteomes" id="UP000796880">
    <property type="component" value="Unassembled WGS sequence"/>
</dbReference>
<reference evidence="4" key="1">
    <citation type="submission" date="2020-03" db="EMBL/GenBank/DDBJ databases">
        <title>A high-quality chromosome-level genome assembly of a woody plant with both climbing and erect habits, Rhamnella rubrinervis.</title>
        <authorList>
            <person name="Lu Z."/>
            <person name="Yang Y."/>
            <person name="Zhu X."/>
            <person name="Sun Y."/>
        </authorList>
    </citation>
    <scope>NUCLEOTIDE SEQUENCE</scope>
    <source>
        <strain evidence="4">BYM</strain>
        <tissue evidence="4">Leaf</tissue>
    </source>
</reference>
<protein>
    <submittedName>
        <fullName evidence="4">Uncharacterized protein</fullName>
    </submittedName>
</protein>
<dbReference type="AlphaFoldDB" id="A0A8K0DX33"/>
<dbReference type="GO" id="GO:0006334">
    <property type="term" value="P:nucleosome assembly"/>
    <property type="evidence" value="ECO:0007669"/>
    <property type="project" value="TreeGrafter"/>
</dbReference>
<dbReference type="OrthoDB" id="6259853at2759"/>
<dbReference type="GO" id="GO:0006360">
    <property type="term" value="P:transcription by RNA polymerase I"/>
    <property type="evidence" value="ECO:0007669"/>
    <property type="project" value="TreeGrafter"/>
</dbReference>
<comment type="caution">
    <text evidence="4">The sequence shown here is derived from an EMBL/GenBank/DDBJ whole genome shotgun (WGS) entry which is preliminary data.</text>
</comment>
<evidence type="ECO:0000313" key="5">
    <source>
        <dbReference type="Proteomes" id="UP000796880"/>
    </source>
</evidence>
<evidence type="ECO:0000313" key="4">
    <source>
        <dbReference type="EMBL" id="KAF3435839.1"/>
    </source>
</evidence>
<gene>
    <name evidence="4" type="ORF">FNV43_RR22931</name>
</gene>
<keyword evidence="5" id="KW-1185">Reference proteome</keyword>
<evidence type="ECO:0000256" key="3">
    <source>
        <dbReference type="SAM" id="MobiDB-lite"/>
    </source>
</evidence>
<feature type="region of interest" description="Disordered" evidence="3">
    <location>
        <begin position="71"/>
        <end position="166"/>
    </location>
</feature>
<evidence type="ECO:0000256" key="1">
    <source>
        <dbReference type="ARBA" id="ARBA00006461"/>
    </source>
</evidence>
<dbReference type="Pfam" id="PF08243">
    <property type="entry name" value="SPT2"/>
    <property type="match status" value="1"/>
</dbReference>
<feature type="compositionally biased region" description="Low complexity" evidence="3">
    <location>
        <begin position="143"/>
        <end position="153"/>
    </location>
</feature>
<sequence length="246" mass="28541">MQAKKHCSMNIGGTDKTAAAAFDGQVSVQSKTKMLNRDYSFLFSNDDVDAADAAKHPHDDHVKILVMKRVDESKKENDQSTHVQYKQPDDHLEKAKEKELIIHQHKKPKLMPHDNHKVTMKTSQCDQKYPKGQPSKANSLGAKSQIKSSSSSSEMKKKKPNHEPVVDYSSVIRKVFRYDKTKYGRDYDDDRAMVSNFADIQREEKRSERLGKKEDEEERILTEEMERKEKKLKQSKRRKLQAHQKD</sequence>
<feature type="region of interest" description="Disordered" evidence="3">
    <location>
        <begin position="202"/>
        <end position="246"/>
    </location>
</feature>
<dbReference type="GO" id="GO:0003677">
    <property type="term" value="F:DNA binding"/>
    <property type="evidence" value="ECO:0007669"/>
    <property type="project" value="TreeGrafter"/>
</dbReference>
<dbReference type="GO" id="GO:0042393">
    <property type="term" value="F:histone binding"/>
    <property type="evidence" value="ECO:0007669"/>
    <property type="project" value="TreeGrafter"/>
</dbReference>
<dbReference type="PANTHER" id="PTHR22691">
    <property type="entry name" value="YEAST SPT2-RELATED"/>
    <property type="match status" value="1"/>
</dbReference>
<keyword evidence="2" id="KW-0175">Coiled coil</keyword>
<accession>A0A8K0DX33</accession>
<proteinExistence type="inferred from homology"/>
<evidence type="ECO:0000256" key="2">
    <source>
        <dbReference type="ARBA" id="ARBA00023054"/>
    </source>
</evidence>